<feature type="region of interest" description="Disordered" evidence="1">
    <location>
        <begin position="214"/>
        <end position="297"/>
    </location>
</feature>
<reference evidence="3" key="1">
    <citation type="journal article" date="2023" name="GigaByte">
        <title>Genome assembly of the bearded iris, Iris pallida Lam.</title>
        <authorList>
            <person name="Bruccoleri R.E."/>
            <person name="Oakeley E.J."/>
            <person name="Faust A.M.E."/>
            <person name="Altorfer M."/>
            <person name="Dessus-Babus S."/>
            <person name="Burckhardt D."/>
            <person name="Oertli M."/>
            <person name="Naumann U."/>
            <person name="Petersen F."/>
            <person name="Wong J."/>
        </authorList>
    </citation>
    <scope>NUCLEOTIDE SEQUENCE</scope>
    <source>
        <strain evidence="3">GSM-AAB239-AS_SAM_17_03QT</strain>
    </source>
</reference>
<dbReference type="PANTHER" id="PTHR34282">
    <property type="entry name" value="OS01G0228800 PROTEIN-RELATED"/>
    <property type="match status" value="1"/>
</dbReference>
<dbReference type="AlphaFoldDB" id="A0AAX6DVA3"/>
<feature type="region of interest" description="Disordered" evidence="1">
    <location>
        <begin position="117"/>
        <end position="165"/>
    </location>
</feature>
<evidence type="ECO:0000256" key="1">
    <source>
        <dbReference type="SAM" id="MobiDB-lite"/>
    </source>
</evidence>
<evidence type="ECO:0000313" key="4">
    <source>
        <dbReference type="Proteomes" id="UP001140949"/>
    </source>
</evidence>
<feature type="region of interest" description="Disordered" evidence="1">
    <location>
        <begin position="310"/>
        <end position="465"/>
    </location>
</feature>
<name>A0AAX6DVA3_IRIPA</name>
<dbReference type="Proteomes" id="UP001140949">
    <property type="component" value="Unassembled WGS sequence"/>
</dbReference>
<feature type="compositionally biased region" description="Basic and acidic residues" evidence="1">
    <location>
        <begin position="347"/>
        <end position="356"/>
    </location>
</feature>
<organism evidence="3 4">
    <name type="scientific">Iris pallida</name>
    <name type="common">Sweet iris</name>
    <dbReference type="NCBI Taxonomy" id="29817"/>
    <lineage>
        <taxon>Eukaryota</taxon>
        <taxon>Viridiplantae</taxon>
        <taxon>Streptophyta</taxon>
        <taxon>Embryophyta</taxon>
        <taxon>Tracheophyta</taxon>
        <taxon>Spermatophyta</taxon>
        <taxon>Magnoliopsida</taxon>
        <taxon>Liliopsida</taxon>
        <taxon>Asparagales</taxon>
        <taxon>Iridaceae</taxon>
        <taxon>Iridoideae</taxon>
        <taxon>Irideae</taxon>
        <taxon>Iris</taxon>
    </lineage>
</organism>
<sequence length="619" mass="68676">MLQDSLRSAVYRSLTKPLPLKKDNLVDHETNGTSRSSGPAELNSPSRGGARGLMEEEEEEEEEGQLRLFRASEGARELTRMINSLSGGPHLDGRSKHVAGDLLEGARGLQSSLAALAKRQEAPKRRTEVAEDEKSGARGTMAPKRFRSRKPDFSADGSSRYGSEEAKRVSWMEYMEEEIGVHDDGVSRRTSTFKLEFMTRLPTGTNRELRRAVADSLCRQSSPPPGPPEAPVAAATLRPKQARGPNVVARLMGLDEEERKKSLRAAPRPAFDIDDRPKARKAQTPPERPDPTGRGTLLHEIAAALQFSGLLGGGRGDASRFEKLGRSFGEEEDAPPPIVIMKPLCKPHWEREEGRRSLLPADSTSEEAKRKKKASKSVKRTEEERKLLLDVKKEVEEEKEGRRKKDKKNSKAKSVRKSTDTNTKDDERNNPDHEGIDSSSTSRIRTSTARDQDGKTQKTNRAGRAASELEEDLMCLLLSSRSFIDRAKELFRIDARQPARHGRRKGVGEDVMRNAKLYLDCGKELMARSLTGCGGSLGQLAEEVSHGIEVLTSCGESEGDLYRRLERDLGGKEMMASANWDTGWDTSVGTEDATRVVDELEELVTSWLIAEVSQDLVWL</sequence>
<feature type="compositionally biased region" description="Low complexity" evidence="1">
    <location>
        <begin position="438"/>
        <end position="447"/>
    </location>
</feature>
<feature type="compositionally biased region" description="Basic and acidic residues" evidence="1">
    <location>
        <begin position="20"/>
        <end position="30"/>
    </location>
</feature>
<feature type="region of interest" description="Disordered" evidence="1">
    <location>
        <begin position="1"/>
        <end position="72"/>
    </location>
</feature>
<comment type="caution">
    <text evidence="3">The sequence shown here is derived from an EMBL/GenBank/DDBJ whole genome shotgun (WGS) entry which is preliminary data.</text>
</comment>
<feature type="domain" description="DUF3741" evidence="2">
    <location>
        <begin position="243"/>
        <end position="255"/>
    </location>
</feature>
<proteinExistence type="predicted"/>
<dbReference type="PANTHER" id="PTHR34282:SF2">
    <property type="entry name" value="DUF3741 DOMAIN-CONTAINING PROTEIN"/>
    <property type="match status" value="1"/>
</dbReference>
<evidence type="ECO:0000259" key="2">
    <source>
        <dbReference type="Pfam" id="PF14383"/>
    </source>
</evidence>
<evidence type="ECO:0000313" key="3">
    <source>
        <dbReference type="EMBL" id="KAJ6795720.1"/>
    </source>
</evidence>
<dbReference type="Pfam" id="PF14383">
    <property type="entry name" value="VARLMGL"/>
    <property type="match status" value="1"/>
</dbReference>
<keyword evidence="4" id="KW-1185">Reference proteome</keyword>
<dbReference type="EMBL" id="JANAVB010041816">
    <property type="protein sequence ID" value="KAJ6795720.1"/>
    <property type="molecule type" value="Genomic_DNA"/>
</dbReference>
<dbReference type="InterPro" id="IPR032795">
    <property type="entry name" value="DUF3741-assoc"/>
</dbReference>
<feature type="compositionally biased region" description="Basic and acidic residues" evidence="1">
    <location>
        <begin position="118"/>
        <end position="136"/>
    </location>
</feature>
<protein>
    <recommendedName>
        <fullName evidence="2">DUF3741 domain-containing protein</fullName>
    </recommendedName>
</protein>
<feature type="compositionally biased region" description="Basic and acidic residues" evidence="1">
    <location>
        <begin position="417"/>
        <end position="436"/>
    </location>
</feature>
<accession>A0AAX6DVA3</accession>
<feature type="compositionally biased region" description="Basic residues" evidence="1">
    <location>
        <begin position="404"/>
        <end position="416"/>
    </location>
</feature>
<feature type="compositionally biased region" description="Basic and acidic residues" evidence="1">
    <location>
        <begin position="379"/>
        <end position="403"/>
    </location>
</feature>
<gene>
    <name evidence="3" type="ORF">M6B38_226135</name>
</gene>
<reference evidence="3" key="2">
    <citation type="submission" date="2023-04" db="EMBL/GenBank/DDBJ databases">
        <authorList>
            <person name="Bruccoleri R.E."/>
            <person name="Oakeley E.J."/>
            <person name="Faust A.-M."/>
            <person name="Dessus-Babus S."/>
            <person name="Altorfer M."/>
            <person name="Burckhardt D."/>
            <person name="Oertli M."/>
            <person name="Naumann U."/>
            <person name="Petersen F."/>
            <person name="Wong J."/>
        </authorList>
    </citation>
    <scope>NUCLEOTIDE SEQUENCE</scope>
    <source>
        <strain evidence="3">GSM-AAB239-AS_SAM_17_03QT</strain>
        <tissue evidence="3">Leaf</tissue>
    </source>
</reference>
<feature type="compositionally biased region" description="Basic and acidic residues" evidence="1">
    <location>
        <begin position="317"/>
        <end position="329"/>
    </location>
</feature>